<feature type="transmembrane region" description="Helical" evidence="2">
    <location>
        <begin position="27"/>
        <end position="46"/>
    </location>
</feature>
<dbReference type="Gene3D" id="1.20.1260.10">
    <property type="match status" value="1"/>
</dbReference>
<feature type="region of interest" description="Disordered" evidence="1">
    <location>
        <begin position="52"/>
        <end position="80"/>
    </location>
</feature>
<keyword evidence="2" id="KW-0812">Transmembrane</keyword>
<dbReference type="InterPro" id="IPR005183">
    <property type="entry name" value="DUF305_CopM-like"/>
</dbReference>
<dbReference type="RefSeq" id="WP_305499527.1">
    <property type="nucleotide sequence ID" value="NZ_CP131913.1"/>
</dbReference>
<reference evidence="4 5" key="1">
    <citation type="submission" date="2023-08" db="EMBL/GenBank/DDBJ databases">
        <title>Transcriptome Analysis of Halomonas alkalicola CICC 11012s to Identify the Genes Involved in Alkaline Tolerances.</title>
        <authorList>
            <person name="Zhai L."/>
        </authorList>
    </citation>
    <scope>NUCLEOTIDE SEQUENCE [LARGE SCALE GENOMIC DNA]</scope>
    <source>
        <strain evidence="4 5">CICC 11012s</strain>
    </source>
</reference>
<proteinExistence type="predicted"/>
<evidence type="ECO:0000256" key="1">
    <source>
        <dbReference type="SAM" id="MobiDB-lite"/>
    </source>
</evidence>
<evidence type="ECO:0000256" key="2">
    <source>
        <dbReference type="SAM" id="Phobius"/>
    </source>
</evidence>
<gene>
    <name evidence="4" type="ORF">B6N23_12905</name>
</gene>
<dbReference type="EMBL" id="CP131913">
    <property type="protein sequence ID" value="WLI72652.1"/>
    <property type="molecule type" value="Genomic_DNA"/>
</dbReference>
<dbReference type="InterPro" id="IPR012347">
    <property type="entry name" value="Ferritin-like"/>
</dbReference>
<sequence>MTHRQTRQPNRKEEIRAITAGRPEAGLGWWAAALGAAALAGAVLLAQPAAAGSHGDAHAHGDHSQGDAHHAEGQAEEHADNPAVQAYREANDRMHEDMMVGFTGDADVDFARGMIPHHQGAIDMANIVLEHGEDEEIRELAEEIIAAQEEEIAFLRDWLESQGHSVD</sequence>
<dbReference type="PANTHER" id="PTHR36933">
    <property type="entry name" value="SLL0788 PROTEIN"/>
    <property type="match status" value="1"/>
</dbReference>
<feature type="domain" description="DUF305" evidence="3">
    <location>
        <begin position="107"/>
        <end position="165"/>
    </location>
</feature>
<evidence type="ECO:0000259" key="3">
    <source>
        <dbReference type="Pfam" id="PF03713"/>
    </source>
</evidence>
<feature type="compositionally biased region" description="Basic and acidic residues" evidence="1">
    <location>
        <begin position="55"/>
        <end position="80"/>
    </location>
</feature>
<dbReference type="PANTHER" id="PTHR36933:SF1">
    <property type="entry name" value="SLL0788 PROTEIN"/>
    <property type="match status" value="1"/>
</dbReference>
<accession>A0ABY9H2E8</accession>
<dbReference type="Pfam" id="PF03713">
    <property type="entry name" value="DUF305"/>
    <property type="match status" value="1"/>
</dbReference>
<keyword evidence="2" id="KW-1133">Transmembrane helix</keyword>
<name>A0ABY9H2E8_9GAMM</name>
<organism evidence="4 5">
    <name type="scientific">Halomonas alkalicola</name>
    <dbReference type="NCBI Taxonomy" id="1930622"/>
    <lineage>
        <taxon>Bacteria</taxon>
        <taxon>Pseudomonadati</taxon>
        <taxon>Pseudomonadota</taxon>
        <taxon>Gammaproteobacteria</taxon>
        <taxon>Oceanospirillales</taxon>
        <taxon>Halomonadaceae</taxon>
        <taxon>Halomonas</taxon>
    </lineage>
</organism>
<keyword evidence="5" id="KW-1185">Reference proteome</keyword>
<dbReference type="Proteomes" id="UP001235344">
    <property type="component" value="Chromosome"/>
</dbReference>
<evidence type="ECO:0000313" key="4">
    <source>
        <dbReference type="EMBL" id="WLI72652.1"/>
    </source>
</evidence>
<protein>
    <submittedName>
        <fullName evidence="4">DUF305 domain-containing protein</fullName>
    </submittedName>
</protein>
<evidence type="ECO:0000313" key="5">
    <source>
        <dbReference type="Proteomes" id="UP001235344"/>
    </source>
</evidence>
<keyword evidence="2" id="KW-0472">Membrane</keyword>